<dbReference type="GO" id="GO:0005777">
    <property type="term" value="C:peroxisome"/>
    <property type="evidence" value="ECO:0007669"/>
    <property type="project" value="TreeGrafter"/>
</dbReference>
<evidence type="ECO:0000256" key="6">
    <source>
        <dbReference type="ARBA" id="ARBA00023004"/>
    </source>
</evidence>
<evidence type="ECO:0000313" key="13">
    <source>
        <dbReference type="Proteomes" id="UP000002748"/>
    </source>
</evidence>
<evidence type="ECO:0000256" key="2">
    <source>
        <dbReference type="ARBA" id="ARBA00022559"/>
    </source>
</evidence>
<dbReference type="SUPFAM" id="SSF56634">
    <property type="entry name" value="Heme-dependent catalase-like"/>
    <property type="match status" value="1"/>
</dbReference>
<dbReference type="VEuPathDB" id="FungiDB:A1Q1_07102"/>
<keyword evidence="7" id="KW-0376">Hydrogen peroxide</keyword>
<comment type="cofactor">
    <cofactor evidence="10">
        <name>heme</name>
        <dbReference type="ChEBI" id="CHEBI:30413"/>
    </cofactor>
</comment>
<dbReference type="GeneID" id="25990614"/>
<feature type="active site" evidence="9">
    <location>
        <position position="65"/>
    </location>
</feature>
<evidence type="ECO:0000256" key="1">
    <source>
        <dbReference type="ARBA" id="ARBA00005329"/>
    </source>
</evidence>
<keyword evidence="4 10" id="KW-0479">Metal-binding</keyword>
<evidence type="ECO:0000256" key="9">
    <source>
        <dbReference type="PIRSR" id="PIRSR038928-1"/>
    </source>
</evidence>
<dbReference type="PRINTS" id="PR00067">
    <property type="entry name" value="CATALASE"/>
</dbReference>
<sequence length="551" mass="62348">MEAYRKEAEIPSQECVYTSSNGAQQPHPYYAQRAGSGGGLLLQDYHLIDLLAHFDRERVPERVVHAKGAGAHGEFECTNGLEDLCIAGIFKKGAKCSVSCRMSTVGGESGTSDNLRDPRGFSIKFRTDEGNWDLVGNNTPIFFIRDPAKFPHFIHTQKRNPQTHKHHTDDATLYWDYLSQNPECIHQIVYMFGDRGIPYGARFMNSYFGHTVKLINDKQEWVYAQFHMLSDQGEKNQTDPDQAAKESDDLMQNDLFESIEKGDYPTWTLKVQIMTKEQAREAWKKKGINVFDLTHIWPHKDYPLREIGKMTLNKNVDNYFAEVEQISFSPAHMVPGIEPSEDPVLQSRLFSYDDTARHRIGANFMQLPVNQPTPKYKHGNFQRDGPMAYFNQGARSNYLSSIDPIQCRPRAVNLDKAHGDFVAEAISWLSILRKEDFNQPGALWRDVFNDEQKSRYVDNVVGHWSTIKDKSIISRMISIFRAVDPDLGARLEKASGVQGGPDISQITFNGSHNGMAEPVKGANSMEYAKEFGLYQSGSVTDNPPAILPEPA</sequence>
<dbReference type="GO" id="GO:0004096">
    <property type="term" value="F:catalase activity"/>
    <property type="evidence" value="ECO:0007669"/>
    <property type="project" value="UniProtKB-EC"/>
</dbReference>
<dbReference type="SMART" id="SM01060">
    <property type="entry name" value="Catalase"/>
    <property type="match status" value="1"/>
</dbReference>
<keyword evidence="6 10" id="KW-0408">Iron</keyword>
<dbReference type="Pfam" id="PF06628">
    <property type="entry name" value="Catalase-rel"/>
    <property type="match status" value="1"/>
</dbReference>
<comment type="function">
    <text evidence="8">Catalyzes the degradation of hydrogen peroxide (H(2)O(2)) generated by peroxisomal oxidases to water and oxygen, thereby protecting cells from the toxic effects of hydrogen peroxide.</text>
</comment>
<dbReference type="KEGG" id="tasa:A1Q1_07102"/>
<dbReference type="Proteomes" id="UP000002748">
    <property type="component" value="Unassembled WGS sequence"/>
</dbReference>
<dbReference type="InterPro" id="IPR020835">
    <property type="entry name" value="Catalase_sf"/>
</dbReference>
<dbReference type="InterPro" id="IPR010582">
    <property type="entry name" value="Catalase_immune_responsive"/>
</dbReference>
<dbReference type="InterPro" id="IPR024708">
    <property type="entry name" value="Catalase_AS"/>
</dbReference>
<dbReference type="AlphaFoldDB" id="J4UIY8"/>
<dbReference type="PIRSF" id="PIRSF038928">
    <property type="entry name" value="Catalase_clade1-3"/>
    <property type="match status" value="1"/>
</dbReference>
<dbReference type="OrthoDB" id="6880011at2759"/>
<dbReference type="GO" id="GO:0046872">
    <property type="term" value="F:metal ion binding"/>
    <property type="evidence" value="ECO:0007669"/>
    <property type="project" value="UniProtKB-KW"/>
</dbReference>
<dbReference type="GO" id="GO:0005739">
    <property type="term" value="C:mitochondrion"/>
    <property type="evidence" value="ECO:0007669"/>
    <property type="project" value="TreeGrafter"/>
</dbReference>
<keyword evidence="3 10" id="KW-0349">Heme</keyword>
<evidence type="ECO:0000256" key="4">
    <source>
        <dbReference type="ARBA" id="ARBA00022723"/>
    </source>
</evidence>
<keyword evidence="5" id="KW-0560">Oxidoreductase</keyword>
<dbReference type="HOGENOM" id="CLU_010645_2_1_1"/>
<dbReference type="GO" id="GO:0020037">
    <property type="term" value="F:heme binding"/>
    <property type="evidence" value="ECO:0007669"/>
    <property type="project" value="InterPro"/>
</dbReference>
<accession>J4UIY8</accession>
<keyword evidence="2" id="KW-0575">Peroxidase</keyword>
<evidence type="ECO:0000256" key="5">
    <source>
        <dbReference type="ARBA" id="ARBA00023002"/>
    </source>
</evidence>
<dbReference type="Pfam" id="PF00199">
    <property type="entry name" value="Catalase"/>
    <property type="match status" value="1"/>
</dbReference>
<evidence type="ECO:0000256" key="10">
    <source>
        <dbReference type="PIRSR" id="PIRSR038928-2"/>
    </source>
</evidence>
<dbReference type="InterPro" id="IPR024711">
    <property type="entry name" value="Catalase_clade1/3"/>
</dbReference>
<gene>
    <name evidence="12" type="ORF">A1Q1_07102</name>
</gene>
<feature type="active site" evidence="9">
    <location>
        <position position="137"/>
    </location>
</feature>
<feature type="domain" description="Catalase core" evidence="11">
    <location>
        <begin position="18"/>
        <end position="406"/>
    </location>
</feature>
<reference evidence="12 13" key="1">
    <citation type="journal article" date="2012" name="Eukaryot. Cell">
        <title>Draft genome sequence of CBS 2479, the standard type strain of Trichosporon asahii.</title>
        <authorList>
            <person name="Yang R.Y."/>
            <person name="Li H.T."/>
            <person name="Zhu H."/>
            <person name="Zhou G.P."/>
            <person name="Wang M."/>
            <person name="Wang L."/>
        </authorList>
    </citation>
    <scope>NUCLEOTIDE SEQUENCE [LARGE SCALE GENOMIC DNA]</scope>
    <source>
        <strain evidence="13">ATCC 90039 / CBS 2479 / JCM 2466 / KCTC 7840 / NCYC 2677 / UAMH 7654</strain>
    </source>
</reference>
<dbReference type="PROSITE" id="PS51402">
    <property type="entry name" value="CATALASE_3"/>
    <property type="match status" value="1"/>
</dbReference>
<dbReference type="InterPro" id="IPR018028">
    <property type="entry name" value="Catalase"/>
</dbReference>
<dbReference type="InterPro" id="IPR011614">
    <property type="entry name" value="Catalase_core"/>
</dbReference>
<dbReference type="GO" id="GO:0042542">
    <property type="term" value="P:response to hydrogen peroxide"/>
    <property type="evidence" value="ECO:0007669"/>
    <property type="project" value="TreeGrafter"/>
</dbReference>
<evidence type="ECO:0000313" key="12">
    <source>
        <dbReference type="EMBL" id="EJT51690.1"/>
    </source>
</evidence>
<name>J4UIY8_TRIAS</name>
<dbReference type="PANTHER" id="PTHR11465">
    <property type="entry name" value="CATALASE"/>
    <property type="match status" value="1"/>
</dbReference>
<dbReference type="GO" id="GO:0042744">
    <property type="term" value="P:hydrogen peroxide catabolic process"/>
    <property type="evidence" value="ECO:0007669"/>
    <property type="project" value="UniProtKB-KW"/>
</dbReference>
<feature type="binding site" description="axial binding residue" evidence="10">
    <location>
        <position position="352"/>
    </location>
    <ligand>
        <name>heme</name>
        <dbReference type="ChEBI" id="CHEBI:30413"/>
    </ligand>
    <ligandPart>
        <name>Fe</name>
        <dbReference type="ChEBI" id="CHEBI:18248"/>
    </ligandPart>
</feature>
<evidence type="ECO:0000256" key="3">
    <source>
        <dbReference type="ARBA" id="ARBA00022617"/>
    </source>
</evidence>
<protein>
    <recommendedName>
        <fullName evidence="11">Catalase core domain-containing protein</fullName>
    </recommendedName>
</protein>
<comment type="caution">
    <text evidence="12">The sequence shown here is derived from an EMBL/GenBank/DDBJ whole genome shotgun (WGS) entry which is preliminary data.</text>
</comment>
<organism evidence="12 13">
    <name type="scientific">Trichosporon asahii var. asahii (strain ATCC 90039 / CBS 2479 / JCM 2466 / KCTC 7840 / NBRC 103889/ NCYC 2677 / UAMH 7654)</name>
    <name type="common">Yeast</name>
    <dbReference type="NCBI Taxonomy" id="1186058"/>
    <lineage>
        <taxon>Eukaryota</taxon>
        <taxon>Fungi</taxon>
        <taxon>Dikarya</taxon>
        <taxon>Basidiomycota</taxon>
        <taxon>Agaricomycotina</taxon>
        <taxon>Tremellomycetes</taxon>
        <taxon>Trichosporonales</taxon>
        <taxon>Trichosporonaceae</taxon>
        <taxon>Trichosporon</taxon>
    </lineage>
</organism>
<dbReference type="EMBL" id="ALBS01000048">
    <property type="protein sequence ID" value="EJT51690.1"/>
    <property type="molecule type" value="Genomic_DNA"/>
</dbReference>
<dbReference type="PROSITE" id="PS00438">
    <property type="entry name" value="CATALASE_2"/>
    <property type="match status" value="1"/>
</dbReference>
<dbReference type="PANTHER" id="PTHR11465:SF62">
    <property type="entry name" value="CATALASE T"/>
    <property type="match status" value="1"/>
</dbReference>
<evidence type="ECO:0000256" key="8">
    <source>
        <dbReference type="ARBA" id="ARBA00044729"/>
    </source>
</evidence>
<evidence type="ECO:0000256" key="7">
    <source>
        <dbReference type="ARBA" id="ARBA00023324"/>
    </source>
</evidence>
<dbReference type="Gene3D" id="2.40.180.10">
    <property type="entry name" value="Catalase core domain"/>
    <property type="match status" value="1"/>
</dbReference>
<dbReference type="RefSeq" id="XP_014182826.1">
    <property type="nucleotide sequence ID" value="XM_014327351.1"/>
</dbReference>
<evidence type="ECO:0000259" key="11">
    <source>
        <dbReference type="SMART" id="SM01060"/>
    </source>
</evidence>
<dbReference type="FunFam" id="2.40.180.10:FF:000001">
    <property type="entry name" value="Catalase"/>
    <property type="match status" value="1"/>
</dbReference>
<proteinExistence type="inferred from homology"/>
<comment type="similarity">
    <text evidence="1">Belongs to the catalase family.</text>
</comment>